<dbReference type="EMBL" id="KB096676">
    <property type="protein sequence ID" value="ESO03129.1"/>
    <property type="molecule type" value="Genomic_DNA"/>
</dbReference>
<gene>
    <name evidence="4" type="primary">20204775</name>
    <name evidence="3" type="ORF">HELRODRAFT_174020</name>
</gene>
<reference evidence="3 5" key="2">
    <citation type="journal article" date="2013" name="Nature">
        <title>Insights into bilaterian evolution from three spiralian genomes.</title>
        <authorList>
            <person name="Simakov O."/>
            <person name="Marletaz F."/>
            <person name="Cho S.J."/>
            <person name="Edsinger-Gonzales E."/>
            <person name="Havlak P."/>
            <person name="Hellsten U."/>
            <person name="Kuo D.H."/>
            <person name="Larsson T."/>
            <person name="Lv J."/>
            <person name="Arendt D."/>
            <person name="Savage R."/>
            <person name="Osoegawa K."/>
            <person name="de Jong P."/>
            <person name="Grimwood J."/>
            <person name="Chapman J.A."/>
            <person name="Shapiro H."/>
            <person name="Aerts A."/>
            <person name="Otillar R.P."/>
            <person name="Terry A.Y."/>
            <person name="Boore J.L."/>
            <person name="Grigoriev I.V."/>
            <person name="Lindberg D.R."/>
            <person name="Seaver E.C."/>
            <person name="Weisblat D.A."/>
            <person name="Putnam N.H."/>
            <person name="Rokhsar D.S."/>
        </authorList>
    </citation>
    <scope>NUCLEOTIDE SEQUENCE</scope>
</reference>
<evidence type="ECO:0000256" key="1">
    <source>
        <dbReference type="ARBA" id="ARBA00023157"/>
    </source>
</evidence>
<sequence length="140" mass="15583">MNDVSREIIEPISVYISIPCELYLLNLTTTMMKIPPEKRLTVNENQSLVFQCQSNSSCPHPHMAFFLGGNELTSVVGSSREELSTLGQAGMRKMSCSVFRFVRLVMKPSHDKAVLRCQVISGPGLLVNNYTEVQLSVQCS</sequence>
<dbReference type="EMBL" id="AMQM01004790">
    <property type="status" value="NOT_ANNOTATED_CDS"/>
    <property type="molecule type" value="Genomic_DNA"/>
</dbReference>
<dbReference type="Pfam" id="PF08205">
    <property type="entry name" value="C2-set_2"/>
    <property type="match status" value="1"/>
</dbReference>
<keyword evidence="5" id="KW-1185">Reference proteome</keyword>
<dbReference type="Gene3D" id="2.60.40.10">
    <property type="entry name" value="Immunoglobulins"/>
    <property type="match status" value="1"/>
</dbReference>
<evidence type="ECO:0000259" key="2">
    <source>
        <dbReference type="Pfam" id="PF08205"/>
    </source>
</evidence>
<protein>
    <recommendedName>
        <fullName evidence="2">CD80-like immunoglobulin C2-set domain-containing protein</fullName>
    </recommendedName>
</protein>
<dbReference type="AlphaFoldDB" id="T1F7H6"/>
<organism evidence="4 5">
    <name type="scientific">Helobdella robusta</name>
    <name type="common">Californian leech</name>
    <dbReference type="NCBI Taxonomy" id="6412"/>
    <lineage>
        <taxon>Eukaryota</taxon>
        <taxon>Metazoa</taxon>
        <taxon>Spiralia</taxon>
        <taxon>Lophotrochozoa</taxon>
        <taxon>Annelida</taxon>
        <taxon>Clitellata</taxon>
        <taxon>Hirudinea</taxon>
        <taxon>Rhynchobdellida</taxon>
        <taxon>Glossiphoniidae</taxon>
        <taxon>Helobdella</taxon>
    </lineage>
</organism>
<reference evidence="4" key="3">
    <citation type="submission" date="2015-06" db="UniProtKB">
        <authorList>
            <consortium name="EnsemblMetazoa"/>
        </authorList>
    </citation>
    <scope>IDENTIFICATION</scope>
</reference>
<keyword evidence="1" id="KW-1015">Disulfide bond</keyword>
<dbReference type="GeneID" id="20204775"/>
<accession>T1F7H6</accession>
<name>T1F7H6_HELRO</name>
<dbReference type="Proteomes" id="UP000015101">
    <property type="component" value="Unassembled WGS sequence"/>
</dbReference>
<feature type="domain" description="CD80-like immunoglobulin C2-set" evidence="2">
    <location>
        <begin position="36"/>
        <end position="119"/>
    </location>
</feature>
<dbReference type="RefSeq" id="XP_009018822.1">
    <property type="nucleotide sequence ID" value="XM_009020574.1"/>
</dbReference>
<dbReference type="InterPro" id="IPR036179">
    <property type="entry name" value="Ig-like_dom_sf"/>
</dbReference>
<dbReference type="InParanoid" id="T1F7H6"/>
<dbReference type="SUPFAM" id="SSF48726">
    <property type="entry name" value="Immunoglobulin"/>
    <property type="match status" value="1"/>
</dbReference>
<evidence type="ECO:0000313" key="4">
    <source>
        <dbReference type="EnsemblMetazoa" id="HelroP174020"/>
    </source>
</evidence>
<reference evidence="5" key="1">
    <citation type="submission" date="2012-12" db="EMBL/GenBank/DDBJ databases">
        <authorList>
            <person name="Hellsten U."/>
            <person name="Grimwood J."/>
            <person name="Chapman J.A."/>
            <person name="Shapiro H."/>
            <person name="Aerts A."/>
            <person name="Otillar R.P."/>
            <person name="Terry A.Y."/>
            <person name="Boore J.L."/>
            <person name="Simakov O."/>
            <person name="Marletaz F."/>
            <person name="Cho S.-J."/>
            <person name="Edsinger-Gonzales E."/>
            <person name="Havlak P."/>
            <person name="Kuo D.-H."/>
            <person name="Larsson T."/>
            <person name="Lv J."/>
            <person name="Arendt D."/>
            <person name="Savage R."/>
            <person name="Osoegawa K."/>
            <person name="de Jong P."/>
            <person name="Lindberg D.R."/>
            <person name="Seaver E.C."/>
            <person name="Weisblat D.A."/>
            <person name="Putnam N.H."/>
            <person name="Grigoriev I.V."/>
            <person name="Rokhsar D.S."/>
        </authorList>
    </citation>
    <scope>NUCLEOTIDE SEQUENCE</scope>
</reference>
<evidence type="ECO:0000313" key="5">
    <source>
        <dbReference type="Proteomes" id="UP000015101"/>
    </source>
</evidence>
<dbReference type="InterPro" id="IPR013162">
    <property type="entry name" value="CD80_C2-set"/>
</dbReference>
<dbReference type="HOGENOM" id="CLU_1837255_0_0_1"/>
<dbReference type="EnsemblMetazoa" id="HelroT174020">
    <property type="protein sequence ID" value="HelroP174020"/>
    <property type="gene ID" value="HelroG174020"/>
</dbReference>
<dbReference type="CTD" id="20204775"/>
<evidence type="ECO:0000313" key="3">
    <source>
        <dbReference type="EMBL" id="ESO03129.1"/>
    </source>
</evidence>
<proteinExistence type="predicted"/>
<dbReference type="InterPro" id="IPR013783">
    <property type="entry name" value="Ig-like_fold"/>
</dbReference>
<dbReference type="KEGG" id="hro:HELRODRAFT_174020"/>